<accession>A0AAV7RVR1</accession>
<gene>
    <name evidence="2" type="ORF">NDU88_008446</name>
</gene>
<dbReference type="Proteomes" id="UP001066276">
    <property type="component" value="Chromosome 5"/>
</dbReference>
<feature type="region of interest" description="Disordered" evidence="1">
    <location>
        <begin position="23"/>
        <end position="62"/>
    </location>
</feature>
<comment type="caution">
    <text evidence="2">The sequence shown here is derived from an EMBL/GenBank/DDBJ whole genome shotgun (WGS) entry which is preliminary data.</text>
</comment>
<proteinExistence type="predicted"/>
<dbReference type="EMBL" id="JANPWB010000009">
    <property type="protein sequence ID" value="KAJ1155717.1"/>
    <property type="molecule type" value="Genomic_DNA"/>
</dbReference>
<protein>
    <submittedName>
        <fullName evidence="2">Uncharacterized protein</fullName>
    </submittedName>
</protein>
<dbReference type="AlphaFoldDB" id="A0AAV7RVR1"/>
<evidence type="ECO:0000313" key="3">
    <source>
        <dbReference type="Proteomes" id="UP001066276"/>
    </source>
</evidence>
<organism evidence="2 3">
    <name type="scientific">Pleurodeles waltl</name>
    <name type="common">Iberian ribbed newt</name>
    <dbReference type="NCBI Taxonomy" id="8319"/>
    <lineage>
        <taxon>Eukaryota</taxon>
        <taxon>Metazoa</taxon>
        <taxon>Chordata</taxon>
        <taxon>Craniata</taxon>
        <taxon>Vertebrata</taxon>
        <taxon>Euteleostomi</taxon>
        <taxon>Amphibia</taxon>
        <taxon>Batrachia</taxon>
        <taxon>Caudata</taxon>
        <taxon>Salamandroidea</taxon>
        <taxon>Salamandridae</taxon>
        <taxon>Pleurodelinae</taxon>
        <taxon>Pleurodeles</taxon>
    </lineage>
</organism>
<evidence type="ECO:0000256" key="1">
    <source>
        <dbReference type="SAM" id="MobiDB-lite"/>
    </source>
</evidence>
<sequence length="128" mass="13320">MWSFCCSSSALNCHSHPPDVAAEPYPGSLDRGSTLYPRLAHPRPQGRAARAPDPGRLGMSPGSLAPARPYTLTCLQKHSGLGGASCLPRTHLNAGVKALATPGGQVSGSFFSLSRSHHGERLPGLQPG</sequence>
<keyword evidence="3" id="KW-1185">Reference proteome</keyword>
<evidence type="ECO:0000313" key="2">
    <source>
        <dbReference type="EMBL" id="KAJ1155717.1"/>
    </source>
</evidence>
<reference evidence="2" key="1">
    <citation type="journal article" date="2022" name="bioRxiv">
        <title>Sequencing and chromosome-scale assembly of the giantPleurodeles waltlgenome.</title>
        <authorList>
            <person name="Brown T."/>
            <person name="Elewa A."/>
            <person name="Iarovenko S."/>
            <person name="Subramanian E."/>
            <person name="Araus A.J."/>
            <person name="Petzold A."/>
            <person name="Susuki M."/>
            <person name="Suzuki K.-i.T."/>
            <person name="Hayashi T."/>
            <person name="Toyoda A."/>
            <person name="Oliveira C."/>
            <person name="Osipova E."/>
            <person name="Leigh N.D."/>
            <person name="Simon A."/>
            <person name="Yun M.H."/>
        </authorList>
    </citation>
    <scope>NUCLEOTIDE SEQUENCE</scope>
    <source>
        <strain evidence="2">20211129_DDA</strain>
        <tissue evidence="2">Liver</tissue>
    </source>
</reference>
<name>A0AAV7RVR1_PLEWA</name>